<dbReference type="EMBL" id="JACHBR010000001">
    <property type="protein sequence ID" value="MBB5627786.1"/>
    <property type="molecule type" value="Genomic_DNA"/>
</dbReference>
<sequence length="42" mass="4465">MDQNETTGQVLGDEELEQLSGGQKPEVSMGLYIDPPGICVSV</sequence>
<name>A0A7W9DQS8_9ACTN</name>
<gene>
    <name evidence="2" type="ORF">BJ981_003485</name>
</gene>
<keyword evidence="3" id="KW-1185">Reference proteome</keyword>
<dbReference type="AlphaFoldDB" id="A0A7W9DQS8"/>
<dbReference type="Proteomes" id="UP000588112">
    <property type="component" value="Unassembled WGS sequence"/>
</dbReference>
<reference evidence="2 3" key="1">
    <citation type="submission" date="2020-08" db="EMBL/GenBank/DDBJ databases">
        <title>Sequencing the genomes of 1000 actinobacteria strains.</title>
        <authorList>
            <person name="Klenk H.-P."/>
        </authorList>
    </citation>
    <scope>NUCLEOTIDE SEQUENCE [LARGE SCALE GENOMIC DNA]</scope>
    <source>
        <strain evidence="2 3">DSM 45790</strain>
    </source>
</reference>
<accession>A0A7W9DQS8</accession>
<proteinExistence type="predicted"/>
<dbReference type="RefSeq" id="WP_260324658.1">
    <property type="nucleotide sequence ID" value="NZ_BOOS01000015.1"/>
</dbReference>
<evidence type="ECO:0000313" key="3">
    <source>
        <dbReference type="Proteomes" id="UP000588112"/>
    </source>
</evidence>
<protein>
    <submittedName>
        <fullName evidence="2">Uncharacterized protein</fullName>
    </submittedName>
</protein>
<feature type="region of interest" description="Disordered" evidence="1">
    <location>
        <begin position="1"/>
        <end position="30"/>
    </location>
</feature>
<evidence type="ECO:0000256" key="1">
    <source>
        <dbReference type="SAM" id="MobiDB-lite"/>
    </source>
</evidence>
<evidence type="ECO:0000313" key="2">
    <source>
        <dbReference type="EMBL" id="MBB5627786.1"/>
    </source>
</evidence>
<comment type="caution">
    <text evidence="2">The sequence shown here is derived from an EMBL/GenBank/DDBJ whole genome shotgun (WGS) entry which is preliminary data.</text>
</comment>
<organism evidence="2 3">
    <name type="scientific">Sphaerisporangium krabiense</name>
    <dbReference type="NCBI Taxonomy" id="763782"/>
    <lineage>
        <taxon>Bacteria</taxon>
        <taxon>Bacillati</taxon>
        <taxon>Actinomycetota</taxon>
        <taxon>Actinomycetes</taxon>
        <taxon>Streptosporangiales</taxon>
        <taxon>Streptosporangiaceae</taxon>
        <taxon>Sphaerisporangium</taxon>
    </lineage>
</organism>